<dbReference type="Proteomes" id="UP001164305">
    <property type="component" value="Chromosome"/>
</dbReference>
<dbReference type="InterPro" id="IPR036412">
    <property type="entry name" value="HAD-like_sf"/>
</dbReference>
<dbReference type="Gene3D" id="1.10.150.240">
    <property type="entry name" value="Putative phosphatase, domain 2"/>
    <property type="match status" value="1"/>
</dbReference>
<dbReference type="EMBL" id="CP107020">
    <property type="protein sequence ID" value="UYG18036.1"/>
    <property type="molecule type" value="Genomic_DNA"/>
</dbReference>
<proteinExistence type="predicted"/>
<name>A0ABY6G492_9MICO</name>
<dbReference type="Gene3D" id="3.40.50.1000">
    <property type="entry name" value="HAD superfamily/HAD-like"/>
    <property type="match status" value="1"/>
</dbReference>
<dbReference type="InterPro" id="IPR006439">
    <property type="entry name" value="HAD-SF_hydro_IA"/>
</dbReference>
<dbReference type="PANTHER" id="PTHR18901">
    <property type="entry name" value="2-DEOXYGLUCOSE-6-PHOSPHATE PHOSPHATASE 2"/>
    <property type="match status" value="1"/>
</dbReference>
<reference evidence="1" key="1">
    <citation type="submission" date="2022-10" db="EMBL/GenBank/DDBJ databases">
        <title>Whole-Genome Sequencing of Brachybacterium huguangmaarense BRM-3, Isolated from Betula schmidtii.</title>
        <authorList>
            <person name="Haam D."/>
        </authorList>
    </citation>
    <scope>NUCLEOTIDE SEQUENCE</scope>
    <source>
        <strain evidence="1">BRM-3</strain>
    </source>
</reference>
<dbReference type="SFLD" id="SFLDG01129">
    <property type="entry name" value="C1.5:_HAD__Beta-PGM__Phosphata"/>
    <property type="match status" value="1"/>
</dbReference>
<dbReference type="Pfam" id="PF00702">
    <property type="entry name" value="Hydrolase"/>
    <property type="match status" value="1"/>
</dbReference>
<dbReference type="SFLD" id="SFLDS00003">
    <property type="entry name" value="Haloacid_Dehalogenase"/>
    <property type="match status" value="1"/>
</dbReference>
<dbReference type="SUPFAM" id="SSF56784">
    <property type="entry name" value="HAD-like"/>
    <property type="match status" value="1"/>
</dbReference>
<dbReference type="RefSeq" id="WP_263595242.1">
    <property type="nucleotide sequence ID" value="NZ_CP107020.1"/>
</dbReference>
<protein>
    <submittedName>
        <fullName evidence="1">HAD family phosphatase</fullName>
    </submittedName>
</protein>
<dbReference type="NCBIfam" id="TIGR01509">
    <property type="entry name" value="HAD-SF-IA-v3"/>
    <property type="match status" value="1"/>
</dbReference>
<evidence type="ECO:0000313" key="2">
    <source>
        <dbReference type="Proteomes" id="UP001164305"/>
    </source>
</evidence>
<dbReference type="CDD" id="cd07505">
    <property type="entry name" value="HAD_BPGM-like"/>
    <property type="match status" value="1"/>
</dbReference>
<accession>A0ABY6G492</accession>
<gene>
    <name evidence="1" type="ORF">BRM3_06370</name>
</gene>
<sequence length="228" mass="24097">MSTSPLLPWPPRAWTPLAVVFDCDGLLVDTESPWIELQDAYLASHGAALEPEVRRRITGRSMETVITTIAETVGRDAHAVAEDLLALHTEQAGAELIVMPGALETVRAAAAKVPVAIASNSPRAMLDEKLEALGLVGLIDASVAVEDVEHPKPAPDLYARGAELLGADPAQTLALDDSETGARSATAAGLRLIAVPSLPGQEPEAAVTLSSLEDPDLHAWIDAWETRR</sequence>
<keyword evidence="2" id="KW-1185">Reference proteome</keyword>
<evidence type="ECO:0000313" key="1">
    <source>
        <dbReference type="EMBL" id="UYG18036.1"/>
    </source>
</evidence>
<dbReference type="PRINTS" id="PR00413">
    <property type="entry name" value="HADHALOGNASE"/>
</dbReference>
<dbReference type="PANTHER" id="PTHR18901:SF38">
    <property type="entry name" value="PSEUDOURIDINE-5'-PHOSPHATASE"/>
    <property type="match status" value="1"/>
</dbReference>
<dbReference type="InterPro" id="IPR023198">
    <property type="entry name" value="PGP-like_dom2"/>
</dbReference>
<dbReference type="InterPro" id="IPR023214">
    <property type="entry name" value="HAD_sf"/>
</dbReference>
<organism evidence="1 2">
    <name type="scientific">Brachybacterium huguangmaarense</name>
    <dbReference type="NCBI Taxonomy" id="1652028"/>
    <lineage>
        <taxon>Bacteria</taxon>
        <taxon>Bacillati</taxon>
        <taxon>Actinomycetota</taxon>
        <taxon>Actinomycetes</taxon>
        <taxon>Micrococcales</taxon>
        <taxon>Dermabacteraceae</taxon>
        <taxon>Brachybacterium</taxon>
    </lineage>
</organism>